<dbReference type="InterPro" id="IPR004992">
    <property type="entry name" value="EutN_CcmL"/>
</dbReference>
<dbReference type="PROSITE" id="PS51932">
    <property type="entry name" value="BMV"/>
    <property type="match status" value="1"/>
</dbReference>
<dbReference type="SUPFAM" id="SSF159133">
    <property type="entry name" value="EutN/CcmL-like"/>
    <property type="match status" value="1"/>
</dbReference>
<protein>
    <submittedName>
        <fullName evidence="4">EutN/CcmL family microcompartment protein</fullName>
    </submittedName>
</protein>
<dbReference type="Gene3D" id="2.40.50.220">
    <property type="entry name" value="EutN/Ccml"/>
    <property type="match status" value="1"/>
</dbReference>
<proteinExistence type="predicted"/>
<dbReference type="Pfam" id="PF03319">
    <property type="entry name" value="EutN_CcmL"/>
    <property type="match status" value="1"/>
</dbReference>
<accession>A0ABU8N426</accession>
<evidence type="ECO:0000256" key="2">
    <source>
        <dbReference type="ARBA" id="ARBA00023669"/>
    </source>
</evidence>
<dbReference type="RefSeq" id="WP_337713636.1">
    <property type="nucleotide sequence ID" value="NZ_JBBEGL010000003.1"/>
</dbReference>
<comment type="subcellular location">
    <subcellularLocation>
        <location evidence="1">Carboxysome</location>
    </subcellularLocation>
</comment>
<organism evidence="4 5">
    <name type="scientific">Actinomycetospora aeridis</name>
    <dbReference type="NCBI Taxonomy" id="3129231"/>
    <lineage>
        <taxon>Bacteria</taxon>
        <taxon>Bacillati</taxon>
        <taxon>Actinomycetota</taxon>
        <taxon>Actinomycetes</taxon>
        <taxon>Pseudonocardiales</taxon>
        <taxon>Pseudonocardiaceae</taxon>
        <taxon>Actinomycetospora</taxon>
    </lineage>
</organism>
<gene>
    <name evidence="4" type="ORF">WCD41_11880</name>
</gene>
<evidence type="ECO:0000256" key="3">
    <source>
        <dbReference type="ARBA" id="ARBA00024446"/>
    </source>
</evidence>
<name>A0ABU8N426_9PSEU</name>
<dbReference type="InterPro" id="IPR036677">
    <property type="entry name" value="EutN_CcmL_sf"/>
</dbReference>
<evidence type="ECO:0000256" key="1">
    <source>
        <dbReference type="ARBA" id="ARBA00023587"/>
    </source>
</evidence>
<keyword evidence="5" id="KW-1185">Reference proteome</keyword>
<keyword evidence="3" id="KW-1283">Bacterial microcompartment</keyword>
<dbReference type="Proteomes" id="UP001370100">
    <property type="component" value="Unassembled WGS sequence"/>
</dbReference>
<reference evidence="4 5" key="1">
    <citation type="submission" date="2024-03" db="EMBL/GenBank/DDBJ databases">
        <title>Actinomycetospora sp. OC33-EN06, a novel actinomycete isolated from wild orchid (Aerides multiflora).</title>
        <authorList>
            <person name="Suriyachadkun C."/>
        </authorList>
    </citation>
    <scope>NUCLEOTIDE SEQUENCE [LARGE SCALE GENOMIC DNA]</scope>
    <source>
        <strain evidence="4 5">OC33-EN06</strain>
    </source>
</reference>
<evidence type="ECO:0000313" key="5">
    <source>
        <dbReference type="Proteomes" id="UP001370100"/>
    </source>
</evidence>
<sequence>MILGEVVGRVWSEREVEGLGGTRMVMVRDQDSGAQRVAVDLLDAGIGTTVLVATDEAAAAVTGRSCVDAAVVALVAGWDGSS</sequence>
<keyword evidence="2" id="KW-1282">Carboxysome</keyword>
<dbReference type="EMBL" id="JBBEGL010000003">
    <property type="protein sequence ID" value="MEJ2887147.1"/>
    <property type="molecule type" value="Genomic_DNA"/>
</dbReference>
<comment type="caution">
    <text evidence="4">The sequence shown here is derived from an EMBL/GenBank/DDBJ whole genome shotgun (WGS) entry which is preliminary data.</text>
</comment>
<evidence type="ECO:0000313" key="4">
    <source>
        <dbReference type="EMBL" id="MEJ2887147.1"/>
    </source>
</evidence>